<dbReference type="GO" id="GO:0005524">
    <property type="term" value="F:ATP binding"/>
    <property type="evidence" value="ECO:0007669"/>
    <property type="project" value="UniProtKB-UniRule"/>
</dbReference>
<dbReference type="PANTHER" id="PTHR43097">
    <property type="entry name" value="GLUTAMINE-TRNA LIGASE"/>
    <property type="match status" value="1"/>
</dbReference>
<evidence type="ECO:0000256" key="10">
    <source>
        <dbReference type="RuleBase" id="RU363037"/>
    </source>
</evidence>
<dbReference type="EC" id="6.1.1.18" evidence="9"/>
<feature type="binding site" evidence="9">
    <location>
        <position position="212"/>
    </location>
    <ligand>
        <name>L-glutamine</name>
        <dbReference type="ChEBI" id="CHEBI:58359"/>
    </ligand>
</feature>
<dbReference type="InterPro" id="IPR000924">
    <property type="entry name" value="Glu/Gln-tRNA-synth"/>
</dbReference>
<dbReference type="InterPro" id="IPR014729">
    <property type="entry name" value="Rossmann-like_a/b/a_fold"/>
</dbReference>
<dbReference type="FunFam" id="2.40.240.10:FF:000001">
    <property type="entry name" value="Glutamine--tRNA ligase"/>
    <property type="match status" value="1"/>
</dbReference>
<comment type="subunit">
    <text evidence="9">Monomer.</text>
</comment>
<accession>A0A1I5A4Q4</accession>
<dbReference type="InterPro" id="IPR020059">
    <property type="entry name" value="Glu/Gln-tRNA-synth_Ib_codon-bd"/>
</dbReference>
<evidence type="ECO:0000256" key="5">
    <source>
        <dbReference type="ARBA" id="ARBA00022840"/>
    </source>
</evidence>
<dbReference type="Pfam" id="PF20974">
    <property type="entry name" value="tRNA-synt_1c_C2"/>
    <property type="match status" value="1"/>
</dbReference>
<evidence type="ECO:0000256" key="8">
    <source>
        <dbReference type="ARBA" id="ARBA00048270"/>
    </source>
</evidence>
<comment type="subcellular location">
    <subcellularLocation>
        <location evidence="9">Cytoplasm</location>
    </subcellularLocation>
</comment>
<evidence type="ECO:0000256" key="4">
    <source>
        <dbReference type="ARBA" id="ARBA00022741"/>
    </source>
</evidence>
<dbReference type="NCBIfam" id="TIGR00440">
    <property type="entry name" value="glnS"/>
    <property type="match status" value="1"/>
</dbReference>
<dbReference type="PRINTS" id="PR00987">
    <property type="entry name" value="TRNASYNTHGLU"/>
</dbReference>
<evidence type="ECO:0000313" key="15">
    <source>
        <dbReference type="Proteomes" id="UP000198968"/>
    </source>
</evidence>
<dbReference type="InterPro" id="IPR049437">
    <property type="entry name" value="tRNA-synt_1c_C2"/>
</dbReference>
<feature type="domain" description="Glutamyl/glutaminyl-tRNA synthetase class Ib anti-codon binding" evidence="12">
    <location>
        <begin position="340"/>
        <end position="439"/>
    </location>
</feature>
<dbReference type="FunFam" id="3.40.50.620:FF:000037">
    <property type="entry name" value="Glutamine--tRNA ligase cytoplasmic"/>
    <property type="match status" value="1"/>
</dbReference>
<dbReference type="SUPFAM" id="SSF50715">
    <property type="entry name" value="Ribosomal protein L25-like"/>
    <property type="match status" value="1"/>
</dbReference>
<evidence type="ECO:0000256" key="9">
    <source>
        <dbReference type="HAMAP-Rule" id="MF_00126"/>
    </source>
</evidence>
<dbReference type="Gene3D" id="3.40.50.620">
    <property type="entry name" value="HUPs"/>
    <property type="match status" value="1"/>
</dbReference>
<feature type="binding site" evidence="9">
    <location>
        <begin position="269"/>
        <end position="271"/>
    </location>
    <ligand>
        <name>ATP</name>
        <dbReference type="ChEBI" id="CHEBI:30616"/>
    </ligand>
</feature>
<dbReference type="InterPro" id="IPR004514">
    <property type="entry name" value="Gln-tRNA-synth"/>
</dbReference>
<dbReference type="NCBIfam" id="NF011291">
    <property type="entry name" value="PRK14703.1"/>
    <property type="match status" value="1"/>
</dbReference>
<feature type="binding site" evidence="9">
    <location>
        <position position="231"/>
    </location>
    <ligand>
        <name>ATP</name>
        <dbReference type="ChEBI" id="CHEBI:30616"/>
    </ligand>
</feature>
<gene>
    <name evidence="9" type="primary">glnS</name>
    <name evidence="14" type="ORF">SAMN05428971_1894</name>
</gene>
<dbReference type="InterPro" id="IPR022861">
    <property type="entry name" value="Gln_tRNA_ligase_bac"/>
</dbReference>
<dbReference type="Gene3D" id="3.90.800.10">
    <property type="entry name" value="Glutamyl-tRNA Synthetase, Domain 3"/>
    <property type="match status" value="1"/>
</dbReference>
<dbReference type="GO" id="GO:0006424">
    <property type="term" value="P:glutamyl-tRNA aminoacylation"/>
    <property type="evidence" value="ECO:0007669"/>
    <property type="project" value="UniProtKB-UniRule"/>
</dbReference>
<feature type="domain" description="tRNA synthetases class I (E and Q) anti-codon binding" evidence="13">
    <location>
        <begin position="457"/>
        <end position="529"/>
    </location>
</feature>
<dbReference type="InterPro" id="IPR001412">
    <property type="entry name" value="aa-tRNA-synth_I_CS"/>
</dbReference>
<dbReference type="RefSeq" id="WP_090963004.1">
    <property type="nucleotide sequence ID" value="NZ_FOVG01000001.1"/>
</dbReference>
<feature type="binding site" evidence="9">
    <location>
        <begin position="35"/>
        <end position="37"/>
    </location>
    <ligand>
        <name>ATP</name>
        <dbReference type="ChEBI" id="CHEBI:30616"/>
    </ligand>
</feature>
<feature type="short sequence motif" description="'HIGH' region" evidence="9">
    <location>
        <begin position="34"/>
        <end position="44"/>
    </location>
</feature>
<feature type="domain" description="Glutamyl/glutaminyl-tRNA synthetase class Ib catalytic" evidence="11">
    <location>
        <begin position="28"/>
        <end position="337"/>
    </location>
</feature>
<dbReference type="InterPro" id="IPR011035">
    <property type="entry name" value="Ribosomal_bL25/Gln-tRNA_synth"/>
</dbReference>
<dbReference type="Pfam" id="PF03950">
    <property type="entry name" value="tRNA-synt_1c_C"/>
    <property type="match status" value="1"/>
</dbReference>
<keyword evidence="7 9" id="KW-0030">Aminoacyl-tRNA synthetase</keyword>
<dbReference type="InterPro" id="IPR020058">
    <property type="entry name" value="Glu/Gln-tRNA-synth_Ib_cat-dom"/>
</dbReference>
<evidence type="ECO:0000256" key="6">
    <source>
        <dbReference type="ARBA" id="ARBA00022917"/>
    </source>
</evidence>
<dbReference type="Gene3D" id="2.40.240.10">
    <property type="entry name" value="Ribosomal Protein L25, Chain P"/>
    <property type="match status" value="2"/>
</dbReference>
<keyword evidence="5 9" id="KW-0067">ATP-binding</keyword>
<comment type="similarity">
    <text evidence="1 9 10">Belongs to the class-I aminoacyl-tRNA synthetase family.</text>
</comment>
<dbReference type="HAMAP" id="MF_00126">
    <property type="entry name" value="Gln_tRNA_synth"/>
    <property type="match status" value="1"/>
</dbReference>
<organism evidence="14 15">
    <name type="scientific">Candidatus Pantoea varia</name>
    <dbReference type="NCBI Taxonomy" id="1881036"/>
    <lineage>
        <taxon>Bacteria</taxon>
        <taxon>Pseudomonadati</taxon>
        <taxon>Pseudomonadota</taxon>
        <taxon>Gammaproteobacteria</taxon>
        <taxon>Enterobacterales</taxon>
        <taxon>Erwiniaceae</taxon>
        <taxon>Pantoea</taxon>
    </lineage>
</organism>
<dbReference type="GO" id="GO:0006425">
    <property type="term" value="P:glutaminyl-tRNA aminoacylation"/>
    <property type="evidence" value="ECO:0007669"/>
    <property type="project" value="UniProtKB-UniRule"/>
</dbReference>
<keyword evidence="15" id="KW-1185">Reference proteome</keyword>
<dbReference type="FunFam" id="2.40.240.10:FF:000003">
    <property type="entry name" value="Glutamine--tRNA ligase"/>
    <property type="match status" value="1"/>
</dbReference>
<dbReference type="InterPro" id="IPR020056">
    <property type="entry name" value="Rbsml_bL25/Gln-tRNA_synth_N"/>
</dbReference>
<name>A0A1I5A4Q4_9GAMM</name>
<evidence type="ECO:0000259" key="13">
    <source>
        <dbReference type="Pfam" id="PF20974"/>
    </source>
</evidence>
<dbReference type="SUPFAM" id="SSF52374">
    <property type="entry name" value="Nucleotidylyl transferase"/>
    <property type="match status" value="1"/>
</dbReference>
<sequence>MSEAEARPTNFIRQIIDEDLASGKHSSVHTRFPPEPNGYLHIGHAKSICLNFGIAQDYQGQCNLRFDDTNPVKEDLEFVESIKRDVQWLGFEWSGEVCYSSNYFDQLYNYAIELISKGLAYVDELSPDQIREYRGTLKEPGKNSPYRDRSVEENLALFEKMRNGEFAEGTACLRAKIDMASNFIVMRDPVLYRIKFAEHHQTGNKWCIYPMYDFTHCISDALEGITHSLCTLEFQDNRRLYDWVLDNITIPVHPRQYEFSRLNLEYAVMSKRKLTQLVTEKHVEGWDDPRMLTVSGLRRRGYTAASIREFCRRIGVTKQDNIVEMASLESCIRDDLNENAPRAMAVLDPLKVVIENLPAGHSEIITMPNHPGKPEMGTREVPFSREIWIDRADFREEANKQYKRLVLGKEVRLRNAYVIRAERVAKDEAGNITCIYCTSDVDTLSKDPADGRKVKGVIHWVSADHAQPAEFRLYDRLFSVPNPGAAEDFLAVINPESLAIKQGYVEPGLRDVEPTTPFQFEREGYFCADSVYSKPTQLVFNRTVGLRDTWTKTGE</sequence>
<reference evidence="15" key="1">
    <citation type="submission" date="2016-10" db="EMBL/GenBank/DDBJ databases">
        <authorList>
            <person name="Varghese N."/>
            <person name="Submissions S."/>
        </authorList>
    </citation>
    <scope>NUCLEOTIDE SEQUENCE [LARGE SCALE GENOMIC DNA]</scope>
    <source>
        <strain evidence="15">OV426</strain>
    </source>
</reference>
<keyword evidence="6 9" id="KW-0648">Protein biosynthesis</keyword>
<keyword evidence="4 9" id="KW-0547">Nucleotide-binding</keyword>
<proteinExistence type="inferred from homology"/>
<evidence type="ECO:0000313" key="14">
    <source>
        <dbReference type="EMBL" id="SFN57551.1"/>
    </source>
</evidence>
<dbReference type="GO" id="GO:0005829">
    <property type="term" value="C:cytosol"/>
    <property type="evidence" value="ECO:0007669"/>
    <property type="project" value="TreeGrafter"/>
</dbReference>
<dbReference type="EMBL" id="FOVG01000001">
    <property type="protein sequence ID" value="SFN57551.1"/>
    <property type="molecule type" value="Genomic_DNA"/>
</dbReference>
<dbReference type="FunFam" id="3.90.800.10:FF:000001">
    <property type="entry name" value="Glutamine--tRNA ligase"/>
    <property type="match status" value="1"/>
</dbReference>
<protein>
    <recommendedName>
        <fullName evidence="9">Glutamine--tRNA ligase</fullName>
        <ecNumber evidence="9">6.1.1.18</ecNumber>
    </recommendedName>
    <alternativeName>
        <fullName evidence="9">Glutaminyl-tRNA synthetase</fullName>
        <shortName evidence="9">GlnRS</shortName>
    </alternativeName>
</protein>
<dbReference type="Gene3D" id="1.10.1160.10">
    <property type="entry name" value="Glutamyl-trna Synthetase, Domain 2"/>
    <property type="match status" value="1"/>
</dbReference>
<dbReference type="CDD" id="cd00807">
    <property type="entry name" value="GlnRS_core"/>
    <property type="match status" value="1"/>
</dbReference>
<feature type="binding site" evidence="9">
    <location>
        <begin position="41"/>
        <end position="47"/>
    </location>
    <ligand>
        <name>ATP</name>
        <dbReference type="ChEBI" id="CHEBI:30616"/>
    </ligand>
</feature>
<dbReference type="PANTHER" id="PTHR43097:SF5">
    <property type="entry name" value="GLUTAMATE--TRNA LIGASE"/>
    <property type="match status" value="1"/>
</dbReference>
<dbReference type="PROSITE" id="PS00178">
    <property type="entry name" value="AA_TRNA_LIGASE_I"/>
    <property type="match status" value="1"/>
</dbReference>
<feature type="binding site" evidence="9">
    <location>
        <begin position="261"/>
        <end position="262"/>
    </location>
    <ligand>
        <name>ATP</name>
        <dbReference type="ChEBI" id="CHEBI:30616"/>
    </ligand>
</feature>
<evidence type="ECO:0000259" key="11">
    <source>
        <dbReference type="Pfam" id="PF00749"/>
    </source>
</evidence>
<dbReference type="InterPro" id="IPR050132">
    <property type="entry name" value="Gln/Glu-tRNA_Ligase"/>
</dbReference>
<dbReference type="OrthoDB" id="9801560at2"/>
<dbReference type="Pfam" id="PF00749">
    <property type="entry name" value="tRNA-synt_1c"/>
    <property type="match status" value="1"/>
</dbReference>
<feature type="short sequence motif" description="'KMSKS' region" evidence="9">
    <location>
        <begin position="268"/>
        <end position="272"/>
    </location>
</feature>
<evidence type="ECO:0000259" key="12">
    <source>
        <dbReference type="Pfam" id="PF03950"/>
    </source>
</evidence>
<evidence type="ECO:0000256" key="7">
    <source>
        <dbReference type="ARBA" id="ARBA00023146"/>
    </source>
</evidence>
<dbReference type="GO" id="GO:0004819">
    <property type="term" value="F:glutamine-tRNA ligase activity"/>
    <property type="evidence" value="ECO:0007669"/>
    <property type="project" value="UniProtKB-UniRule"/>
</dbReference>
<feature type="binding site" evidence="9">
    <location>
        <position position="67"/>
    </location>
    <ligand>
        <name>L-glutamine</name>
        <dbReference type="ChEBI" id="CHEBI:58359"/>
    </ligand>
</feature>
<keyword evidence="2 9" id="KW-0963">Cytoplasm</keyword>
<keyword evidence="3 9" id="KW-0436">Ligase</keyword>
<evidence type="ECO:0000256" key="1">
    <source>
        <dbReference type="ARBA" id="ARBA00005594"/>
    </source>
</evidence>
<dbReference type="InterPro" id="IPR020061">
    <property type="entry name" value="Glu_tRNA_lig_a-bdl"/>
</dbReference>
<dbReference type="Proteomes" id="UP000198968">
    <property type="component" value="Unassembled WGS sequence"/>
</dbReference>
<dbReference type="FunFam" id="1.10.1160.10:FF:000001">
    <property type="entry name" value="Glutamine--tRNA ligase"/>
    <property type="match status" value="1"/>
</dbReference>
<dbReference type="AlphaFoldDB" id="A0A1I5A4Q4"/>
<comment type="catalytic activity">
    <reaction evidence="8 9">
        <text>tRNA(Gln) + L-glutamine + ATP = L-glutaminyl-tRNA(Gln) + AMP + diphosphate</text>
        <dbReference type="Rhea" id="RHEA:20121"/>
        <dbReference type="Rhea" id="RHEA-COMP:9662"/>
        <dbReference type="Rhea" id="RHEA-COMP:9681"/>
        <dbReference type="ChEBI" id="CHEBI:30616"/>
        <dbReference type="ChEBI" id="CHEBI:33019"/>
        <dbReference type="ChEBI" id="CHEBI:58359"/>
        <dbReference type="ChEBI" id="CHEBI:78442"/>
        <dbReference type="ChEBI" id="CHEBI:78521"/>
        <dbReference type="ChEBI" id="CHEBI:456215"/>
        <dbReference type="EC" id="6.1.1.18"/>
    </reaction>
</comment>
<comment type="caution">
    <text evidence="9">Lacks conserved residue(s) required for the propagation of feature annotation.</text>
</comment>
<evidence type="ECO:0000256" key="3">
    <source>
        <dbReference type="ARBA" id="ARBA00022598"/>
    </source>
</evidence>
<evidence type="ECO:0000256" key="2">
    <source>
        <dbReference type="ARBA" id="ARBA00022490"/>
    </source>
</evidence>